<dbReference type="InterPro" id="IPR040026">
    <property type="entry name" value="FliD"/>
</dbReference>
<dbReference type="GO" id="GO:0009421">
    <property type="term" value="C:bacterial-type flagellum filament cap"/>
    <property type="evidence" value="ECO:0007669"/>
    <property type="project" value="InterPro"/>
</dbReference>
<keyword evidence="8" id="KW-0282">Flagellum</keyword>
<evidence type="ECO:0000256" key="5">
    <source>
        <dbReference type="RuleBase" id="RU362066"/>
    </source>
</evidence>
<evidence type="ECO:0000259" key="7">
    <source>
        <dbReference type="Pfam" id="PF07195"/>
    </source>
</evidence>
<comment type="subunit">
    <text evidence="2 5">Homopentamer.</text>
</comment>
<comment type="similarity">
    <text evidence="1 5">Belongs to the FliD family.</text>
</comment>
<dbReference type="InterPro" id="IPR003481">
    <property type="entry name" value="FliD_N"/>
</dbReference>
<sequence>MATISSVGIGSGLDVKSIVSQLVALEKQPLSGLQVKAATINTRISAFGQVKSLVSALSGAAGTLNSLTTWNAVTASSSNTTGVTASAVGGTQSNAFTFQVTALAAAQSYASQALPLPAGTAIGSGGTLNITMAGATSPVEIEVAATDSVSDIASKINGSDAGVTAAVLNDASGERLLLRSKTTGVANGFTVTVTDNDLDNANDAGLSKLVFGASTVTAVDAAGTINGSINVTSATNTFSDVVSGVTLTAKEVMTSAADITVGPDRAAVTSAVDAFVKAYNDINSTLQELTKYDAGTKSAGLLQGDTTAISLQNAIRGVLQSTTSGSAYARLADVGITAALGGALSVDSTKFNAALDNGDEVKNLFTIDNSNTLTNGFALKFKTFSEGLLATDGFFSSKDASLKRSLDANAKDQTRLNEKVARVEAALNRRYSALDAQMASLSALNAYVTQQVTLWNKSTG</sequence>
<dbReference type="GO" id="GO:0005576">
    <property type="term" value="C:extracellular region"/>
    <property type="evidence" value="ECO:0007669"/>
    <property type="project" value="UniProtKB-SubCell"/>
</dbReference>
<keyword evidence="4 5" id="KW-0975">Bacterial flagellum</keyword>
<feature type="domain" description="Flagellar hook-associated protein 2 C-terminal" evidence="7">
    <location>
        <begin position="218"/>
        <end position="441"/>
    </location>
</feature>
<dbReference type="Proteomes" id="UP000192505">
    <property type="component" value="Unassembled WGS sequence"/>
</dbReference>
<keyword evidence="5" id="KW-0964">Secreted</keyword>
<dbReference type="InterPro" id="IPR010809">
    <property type="entry name" value="FliD_C"/>
</dbReference>
<proteinExistence type="inferred from homology"/>
<gene>
    <name evidence="8" type="ORF">BWK72_15575</name>
</gene>
<dbReference type="Pfam" id="PF07196">
    <property type="entry name" value="Flagellin_IN"/>
    <property type="match status" value="1"/>
</dbReference>
<dbReference type="GO" id="GO:0071973">
    <property type="term" value="P:bacterial-type flagellum-dependent cell motility"/>
    <property type="evidence" value="ECO:0007669"/>
    <property type="project" value="TreeGrafter"/>
</dbReference>
<dbReference type="Pfam" id="PF07195">
    <property type="entry name" value="FliD_C"/>
    <property type="match status" value="1"/>
</dbReference>
<evidence type="ECO:0000256" key="1">
    <source>
        <dbReference type="ARBA" id="ARBA00009764"/>
    </source>
</evidence>
<dbReference type="PANTHER" id="PTHR30288">
    <property type="entry name" value="FLAGELLAR CAP/ASSEMBLY PROTEIN FLID"/>
    <property type="match status" value="1"/>
</dbReference>
<keyword evidence="8" id="KW-0969">Cilium</keyword>
<keyword evidence="8" id="KW-0966">Cell projection</keyword>
<comment type="function">
    <text evidence="5">Required for morphogenesis and for the elongation of the flagellar filament by facilitating polymerization of the flagellin monomers at the tip of growing filament. Forms a capping structure, which prevents flagellin subunits (transported through the central channel of the flagellum) from leaking out without polymerization at the distal end.</text>
</comment>
<dbReference type="PANTHER" id="PTHR30288:SF0">
    <property type="entry name" value="FLAGELLAR HOOK-ASSOCIATED PROTEIN 2"/>
    <property type="match status" value="1"/>
</dbReference>
<organism evidence="8 9">
    <name type="scientific">Rhodoferax ferrireducens</name>
    <dbReference type="NCBI Taxonomy" id="192843"/>
    <lineage>
        <taxon>Bacteria</taxon>
        <taxon>Pseudomonadati</taxon>
        <taxon>Pseudomonadota</taxon>
        <taxon>Betaproteobacteria</taxon>
        <taxon>Burkholderiales</taxon>
        <taxon>Comamonadaceae</taxon>
        <taxon>Rhodoferax</taxon>
    </lineage>
</organism>
<keyword evidence="3" id="KW-0175">Coiled coil</keyword>
<evidence type="ECO:0000313" key="8">
    <source>
        <dbReference type="EMBL" id="OQW86925.1"/>
    </source>
</evidence>
<dbReference type="EMBL" id="MTEI01000012">
    <property type="protein sequence ID" value="OQW86925.1"/>
    <property type="molecule type" value="Genomic_DNA"/>
</dbReference>
<evidence type="ECO:0000256" key="4">
    <source>
        <dbReference type="ARBA" id="ARBA00023143"/>
    </source>
</evidence>
<evidence type="ECO:0000256" key="3">
    <source>
        <dbReference type="ARBA" id="ARBA00023054"/>
    </source>
</evidence>
<evidence type="ECO:0000259" key="6">
    <source>
        <dbReference type="Pfam" id="PF02465"/>
    </source>
</evidence>
<reference evidence="8 9" key="1">
    <citation type="submission" date="2017-01" db="EMBL/GenBank/DDBJ databases">
        <title>Novel large sulfur bacteria in the metagenomes of groundwater-fed chemosynthetic microbial mats in the Lake Huron basin.</title>
        <authorList>
            <person name="Sharrar A.M."/>
            <person name="Flood B.E."/>
            <person name="Bailey J.V."/>
            <person name="Jones D.S."/>
            <person name="Biddanda B."/>
            <person name="Ruberg S.A."/>
            <person name="Marcus D.N."/>
            <person name="Dick G.J."/>
        </authorList>
    </citation>
    <scope>NUCLEOTIDE SEQUENCE [LARGE SCALE GENOMIC DNA]</scope>
    <source>
        <strain evidence="8">A7</strain>
    </source>
</reference>
<dbReference type="InterPro" id="IPR010810">
    <property type="entry name" value="Flagellin_hook_IN_motif"/>
</dbReference>
<evidence type="ECO:0000313" key="9">
    <source>
        <dbReference type="Proteomes" id="UP000192505"/>
    </source>
</evidence>
<dbReference type="Pfam" id="PF02465">
    <property type="entry name" value="FliD_N"/>
    <property type="match status" value="1"/>
</dbReference>
<comment type="subcellular location">
    <subcellularLocation>
        <location evidence="5">Secreted</location>
    </subcellularLocation>
    <subcellularLocation>
        <location evidence="5">Bacterial flagellum</location>
    </subcellularLocation>
</comment>
<protein>
    <recommendedName>
        <fullName evidence="5">Flagellar hook-associated protein 2</fullName>
        <shortName evidence="5">HAP2</shortName>
    </recommendedName>
    <alternativeName>
        <fullName evidence="5">Flagellar cap protein</fullName>
    </alternativeName>
</protein>
<dbReference type="AlphaFoldDB" id="A0A1W9KRI8"/>
<dbReference type="GO" id="GO:0009424">
    <property type="term" value="C:bacterial-type flagellum hook"/>
    <property type="evidence" value="ECO:0007669"/>
    <property type="project" value="UniProtKB-UniRule"/>
</dbReference>
<feature type="domain" description="Flagellar hook-associated protein 2 N-terminal" evidence="6">
    <location>
        <begin position="11"/>
        <end position="107"/>
    </location>
</feature>
<name>A0A1W9KRI8_9BURK</name>
<evidence type="ECO:0000256" key="2">
    <source>
        <dbReference type="ARBA" id="ARBA00011255"/>
    </source>
</evidence>
<comment type="caution">
    <text evidence="8">The sequence shown here is derived from an EMBL/GenBank/DDBJ whole genome shotgun (WGS) entry which is preliminary data.</text>
</comment>
<dbReference type="GO" id="GO:0007155">
    <property type="term" value="P:cell adhesion"/>
    <property type="evidence" value="ECO:0007669"/>
    <property type="project" value="InterPro"/>
</dbReference>
<accession>A0A1W9KRI8</accession>